<evidence type="ECO:0000313" key="1">
    <source>
        <dbReference type="EMBL" id="KHJ82148.1"/>
    </source>
</evidence>
<sequence>MFQPKTVHTNQGYNVQIVGSSYGANPVGRTWDVGTPKEYNPAHYDTLAPPAPRYSRK</sequence>
<proteinExistence type="predicted"/>
<dbReference type="EMBL" id="KN581832">
    <property type="protein sequence ID" value="KHJ82148.1"/>
    <property type="molecule type" value="Genomic_DNA"/>
</dbReference>
<dbReference type="OrthoDB" id="5874956at2759"/>
<organism evidence="1 2">
    <name type="scientific">Oesophagostomum dentatum</name>
    <name type="common">Nodular worm</name>
    <dbReference type="NCBI Taxonomy" id="61180"/>
    <lineage>
        <taxon>Eukaryota</taxon>
        <taxon>Metazoa</taxon>
        <taxon>Ecdysozoa</taxon>
        <taxon>Nematoda</taxon>
        <taxon>Chromadorea</taxon>
        <taxon>Rhabditida</taxon>
        <taxon>Rhabditina</taxon>
        <taxon>Rhabditomorpha</taxon>
        <taxon>Strongyloidea</taxon>
        <taxon>Strongylidae</taxon>
        <taxon>Oesophagostomum</taxon>
    </lineage>
</organism>
<reference evidence="1 2" key="1">
    <citation type="submission" date="2014-03" db="EMBL/GenBank/DDBJ databases">
        <title>Draft genome of the hookworm Oesophagostomum dentatum.</title>
        <authorList>
            <person name="Mitreva M."/>
        </authorList>
    </citation>
    <scope>NUCLEOTIDE SEQUENCE [LARGE SCALE GENOMIC DNA]</scope>
    <source>
        <strain evidence="1 2">OD-Hann</strain>
    </source>
</reference>
<accession>A0A0B1SA57</accession>
<keyword evidence="2" id="KW-1185">Reference proteome</keyword>
<protein>
    <submittedName>
        <fullName evidence="1">Uncharacterized protein</fullName>
    </submittedName>
</protein>
<gene>
    <name evidence="1" type="ORF">OESDEN_18160</name>
</gene>
<name>A0A0B1SA57_OESDE</name>
<dbReference type="Proteomes" id="UP000053660">
    <property type="component" value="Unassembled WGS sequence"/>
</dbReference>
<dbReference type="AlphaFoldDB" id="A0A0B1SA57"/>
<evidence type="ECO:0000313" key="2">
    <source>
        <dbReference type="Proteomes" id="UP000053660"/>
    </source>
</evidence>